<keyword evidence="2" id="KW-0472">Membrane</keyword>
<dbReference type="Pfam" id="PF08525">
    <property type="entry name" value="OapA_N"/>
    <property type="match status" value="1"/>
</dbReference>
<keyword evidence="2" id="KW-0812">Transmembrane</keyword>
<evidence type="ECO:0000313" key="5">
    <source>
        <dbReference type="Proteomes" id="UP000245362"/>
    </source>
</evidence>
<dbReference type="EMBL" id="QFWT01000004">
    <property type="protein sequence ID" value="PWI33641.1"/>
    <property type="molecule type" value="Genomic_DNA"/>
</dbReference>
<dbReference type="InterPro" id="IPR018392">
    <property type="entry name" value="LysM"/>
</dbReference>
<proteinExistence type="predicted"/>
<evidence type="ECO:0000313" key="4">
    <source>
        <dbReference type="EMBL" id="PWI33641.1"/>
    </source>
</evidence>
<dbReference type="InterPro" id="IPR013731">
    <property type="entry name" value="OapA_N"/>
</dbReference>
<keyword evidence="5" id="KW-1185">Reference proteome</keyword>
<dbReference type="InterPro" id="IPR007340">
    <property type="entry name" value="LysM_Opacity-associatedA"/>
</dbReference>
<keyword evidence="2" id="KW-1133">Transmembrane helix</keyword>
<dbReference type="AlphaFoldDB" id="A0A2U3BA35"/>
<feature type="domain" description="LysM" evidence="3">
    <location>
        <begin position="126"/>
        <end position="174"/>
    </location>
</feature>
<feature type="transmembrane region" description="Helical" evidence="2">
    <location>
        <begin position="47"/>
        <end position="64"/>
    </location>
</feature>
<feature type="compositionally biased region" description="Acidic residues" evidence="1">
    <location>
        <begin position="67"/>
        <end position="76"/>
    </location>
</feature>
<evidence type="ECO:0000256" key="2">
    <source>
        <dbReference type="SAM" id="Phobius"/>
    </source>
</evidence>
<dbReference type="GO" id="GO:0042834">
    <property type="term" value="F:peptidoglycan binding"/>
    <property type="evidence" value="ECO:0007669"/>
    <property type="project" value="InterPro"/>
</dbReference>
<accession>A0A2U3BA35</accession>
<comment type="caution">
    <text evidence="4">The sequence shown here is derived from an EMBL/GenBank/DDBJ whole genome shotgun (WGS) entry which is preliminary data.</text>
</comment>
<reference evidence="4 5" key="1">
    <citation type="submission" date="2018-05" db="EMBL/GenBank/DDBJ databases">
        <title>Vibrio limimaris sp. nov., isolated from marine sediment.</title>
        <authorList>
            <person name="Li C.-M."/>
        </authorList>
    </citation>
    <scope>NUCLEOTIDE SEQUENCE [LARGE SCALE GENOMIC DNA]</scope>
    <source>
        <strain evidence="4 5">E4404</strain>
    </source>
</reference>
<gene>
    <name evidence="4" type="ORF">DI392_09265</name>
</gene>
<feature type="compositionally biased region" description="Polar residues" evidence="1">
    <location>
        <begin position="85"/>
        <end position="109"/>
    </location>
</feature>
<dbReference type="CDD" id="cd00118">
    <property type="entry name" value="LysM"/>
    <property type="match status" value="1"/>
</dbReference>
<sequence>MNRRNRKKKQSSPWEELINRLKQADFTRLTADKLTFWHNLPTFHRRALLVLIPVLLILFVIPVPEPEPEPEPEYEPDTPSRVEVSVNTTSLSEQPNTLETSQSPGTQVDSGDLPAKRVVTRNGSWKEYTVQTGDTLAKVFRANELSMSDLNELVKIEGLDKPLSKIQAGQLIRYKLTAQGQLDILQLEKNGASVMFFRLSDGGFGRSK</sequence>
<dbReference type="Proteomes" id="UP000245362">
    <property type="component" value="Unassembled WGS sequence"/>
</dbReference>
<dbReference type="RefSeq" id="WP_109319632.1">
    <property type="nucleotide sequence ID" value="NZ_QFWT01000004.1"/>
</dbReference>
<dbReference type="Gene3D" id="3.10.450.350">
    <property type="match status" value="1"/>
</dbReference>
<protein>
    <submittedName>
        <fullName evidence="4">Lysine transporter LysM</fullName>
    </submittedName>
</protein>
<evidence type="ECO:0000259" key="3">
    <source>
        <dbReference type="PROSITE" id="PS51782"/>
    </source>
</evidence>
<feature type="region of interest" description="Disordered" evidence="1">
    <location>
        <begin position="67"/>
        <end position="112"/>
    </location>
</feature>
<organism evidence="4 5">
    <name type="scientific">Vibrio albus</name>
    <dbReference type="NCBI Taxonomy" id="2200953"/>
    <lineage>
        <taxon>Bacteria</taxon>
        <taxon>Pseudomonadati</taxon>
        <taxon>Pseudomonadota</taxon>
        <taxon>Gammaproteobacteria</taxon>
        <taxon>Vibrionales</taxon>
        <taxon>Vibrionaceae</taxon>
        <taxon>Vibrio</taxon>
    </lineage>
</organism>
<name>A0A2U3BA35_9VIBR</name>
<dbReference type="Pfam" id="PF04225">
    <property type="entry name" value="LysM_OapA"/>
    <property type="match status" value="1"/>
</dbReference>
<evidence type="ECO:0000256" key="1">
    <source>
        <dbReference type="SAM" id="MobiDB-lite"/>
    </source>
</evidence>
<dbReference type="PROSITE" id="PS51782">
    <property type="entry name" value="LYSM"/>
    <property type="match status" value="1"/>
</dbReference>
<dbReference type="OrthoDB" id="6398769at2"/>